<dbReference type="AlphaFoldDB" id="A0A0H4XK99"/>
<sequence>MLAHAVVWPIAWVASLGAEALAVRWRAWWFGPLPELLRWGRRR</sequence>
<evidence type="ECO:0000313" key="1">
    <source>
        <dbReference type="EMBL" id="AKQ68657.1"/>
    </source>
</evidence>
<accession>A0A0H4XK99</accession>
<gene>
    <name evidence="1" type="ORF">A176_005569</name>
</gene>
<proteinExistence type="predicted"/>
<protein>
    <submittedName>
        <fullName evidence="1">Uncharacterized protein</fullName>
    </submittedName>
</protein>
<dbReference type="KEGG" id="mym:A176_005569"/>
<evidence type="ECO:0000313" key="2">
    <source>
        <dbReference type="Proteomes" id="UP000009026"/>
    </source>
</evidence>
<keyword evidence="2" id="KW-1185">Reference proteome</keyword>
<dbReference type="EMBL" id="CP012109">
    <property type="protein sequence ID" value="AKQ68657.1"/>
    <property type="molecule type" value="Genomic_DNA"/>
</dbReference>
<dbReference type="Proteomes" id="UP000009026">
    <property type="component" value="Chromosome"/>
</dbReference>
<reference evidence="1 2" key="1">
    <citation type="journal article" date="2016" name="PLoS ONE">
        <title>Complete Genome Sequence and Comparative Genomics of a Novel Myxobacterium Myxococcus hansupus.</title>
        <authorList>
            <person name="Sharma G."/>
            <person name="Narwani T."/>
            <person name="Subramanian S."/>
        </authorList>
    </citation>
    <scope>NUCLEOTIDE SEQUENCE [LARGE SCALE GENOMIC DNA]</scope>
    <source>
        <strain evidence="2">mixupus</strain>
    </source>
</reference>
<dbReference type="PATRIC" id="fig|1297742.4.peg.5664"/>
<name>A0A0H4XK99_9BACT</name>
<organism evidence="1 2">
    <name type="scientific">Pseudomyxococcus hansupus</name>
    <dbReference type="NCBI Taxonomy" id="1297742"/>
    <lineage>
        <taxon>Bacteria</taxon>
        <taxon>Pseudomonadati</taxon>
        <taxon>Myxococcota</taxon>
        <taxon>Myxococcia</taxon>
        <taxon>Myxococcales</taxon>
        <taxon>Cystobacterineae</taxon>
        <taxon>Myxococcaceae</taxon>
        <taxon>Pseudomyxococcus</taxon>
    </lineage>
</organism>